<dbReference type="InterPro" id="IPR041588">
    <property type="entry name" value="Integrase_H2C2"/>
</dbReference>
<dbReference type="AlphaFoldDB" id="A0A392LXR0"/>
<evidence type="ECO:0000259" key="18">
    <source>
        <dbReference type="PROSITE" id="PS50878"/>
    </source>
</evidence>
<keyword evidence="11" id="KW-0695">RNA-directed DNA polymerase</keyword>
<dbReference type="InterPro" id="IPR041577">
    <property type="entry name" value="RT_RNaseH_2"/>
</dbReference>
<organism evidence="20 21">
    <name type="scientific">Trifolium medium</name>
    <dbReference type="NCBI Taxonomy" id="97028"/>
    <lineage>
        <taxon>Eukaryota</taxon>
        <taxon>Viridiplantae</taxon>
        <taxon>Streptophyta</taxon>
        <taxon>Embryophyta</taxon>
        <taxon>Tracheophyta</taxon>
        <taxon>Spermatophyta</taxon>
        <taxon>Magnoliopsida</taxon>
        <taxon>eudicotyledons</taxon>
        <taxon>Gunneridae</taxon>
        <taxon>Pentapetalae</taxon>
        <taxon>rosids</taxon>
        <taxon>fabids</taxon>
        <taxon>Fabales</taxon>
        <taxon>Fabaceae</taxon>
        <taxon>Papilionoideae</taxon>
        <taxon>50 kb inversion clade</taxon>
        <taxon>NPAAA clade</taxon>
        <taxon>Hologalegina</taxon>
        <taxon>IRL clade</taxon>
        <taxon>Trifolieae</taxon>
        <taxon>Trifolium</taxon>
    </lineage>
</organism>
<evidence type="ECO:0000256" key="11">
    <source>
        <dbReference type="ARBA" id="ARBA00022918"/>
    </source>
</evidence>
<keyword evidence="16" id="KW-0175">Coiled coil</keyword>
<dbReference type="InterPro" id="IPR050951">
    <property type="entry name" value="Retrovirus_Pol_polyprotein"/>
</dbReference>
<dbReference type="InterPro" id="IPR001584">
    <property type="entry name" value="Integrase_cat-core"/>
</dbReference>
<dbReference type="InterPro" id="IPR036397">
    <property type="entry name" value="RNaseH_sf"/>
</dbReference>
<evidence type="ECO:0000256" key="3">
    <source>
        <dbReference type="ARBA" id="ARBA00022695"/>
    </source>
</evidence>
<evidence type="ECO:0000256" key="10">
    <source>
        <dbReference type="ARBA" id="ARBA00022908"/>
    </source>
</evidence>
<dbReference type="GO" id="GO:0003677">
    <property type="term" value="F:DNA binding"/>
    <property type="evidence" value="ECO:0007669"/>
    <property type="project" value="UniProtKB-KW"/>
</dbReference>
<keyword evidence="5" id="KW-0479">Metal-binding</keyword>
<dbReference type="InterPro" id="IPR043502">
    <property type="entry name" value="DNA/RNA_pol_sf"/>
</dbReference>
<dbReference type="Pfam" id="PF00665">
    <property type="entry name" value="rve"/>
    <property type="match status" value="1"/>
</dbReference>
<evidence type="ECO:0000256" key="7">
    <source>
        <dbReference type="ARBA" id="ARBA00022759"/>
    </source>
</evidence>
<keyword evidence="4" id="KW-0540">Nuclease</keyword>
<keyword evidence="15" id="KW-0511">Multifunctional enzyme</keyword>
<evidence type="ECO:0000256" key="5">
    <source>
        <dbReference type="ARBA" id="ARBA00022723"/>
    </source>
</evidence>
<keyword evidence="9" id="KW-0460">Magnesium</keyword>
<evidence type="ECO:0000259" key="19">
    <source>
        <dbReference type="PROSITE" id="PS50994"/>
    </source>
</evidence>
<dbReference type="InterPro" id="IPR023780">
    <property type="entry name" value="Chromo_domain"/>
</dbReference>
<dbReference type="GO" id="GO:0003964">
    <property type="term" value="F:RNA-directed DNA polymerase activity"/>
    <property type="evidence" value="ECO:0007669"/>
    <property type="project" value="UniProtKB-KW"/>
</dbReference>
<dbReference type="InterPro" id="IPR016197">
    <property type="entry name" value="Chromo-like_dom_sf"/>
</dbReference>
<dbReference type="Gene3D" id="3.30.420.10">
    <property type="entry name" value="Ribonuclease H-like superfamily/Ribonuclease H"/>
    <property type="match status" value="1"/>
</dbReference>
<evidence type="ECO:0000256" key="4">
    <source>
        <dbReference type="ARBA" id="ARBA00022722"/>
    </source>
</evidence>
<dbReference type="GO" id="GO:0004519">
    <property type="term" value="F:endonuclease activity"/>
    <property type="evidence" value="ECO:0007669"/>
    <property type="project" value="UniProtKB-KW"/>
</dbReference>
<keyword evidence="10" id="KW-0229">DNA integration</keyword>
<name>A0A392LXR0_9FABA</name>
<dbReference type="Pfam" id="PF17919">
    <property type="entry name" value="RT_RNaseH_2"/>
    <property type="match status" value="1"/>
</dbReference>
<dbReference type="PROSITE" id="PS50994">
    <property type="entry name" value="INTEGRASE"/>
    <property type="match status" value="1"/>
</dbReference>
<comment type="caution">
    <text evidence="20">The sequence shown here is derived from an EMBL/GenBank/DDBJ whole genome shotgun (WGS) entry which is preliminary data.</text>
</comment>
<dbReference type="PANTHER" id="PTHR37984:SF5">
    <property type="entry name" value="PROTEIN NYNRIN-LIKE"/>
    <property type="match status" value="1"/>
</dbReference>
<keyword evidence="12" id="KW-0239">DNA-directed DNA polymerase</keyword>
<dbReference type="SUPFAM" id="SSF53098">
    <property type="entry name" value="Ribonuclease H-like"/>
    <property type="match status" value="1"/>
</dbReference>
<evidence type="ECO:0000256" key="12">
    <source>
        <dbReference type="ARBA" id="ARBA00022932"/>
    </source>
</evidence>
<evidence type="ECO:0000256" key="17">
    <source>
        <dbReference type="SAM" id="MobiDB-lite"/>
    </source>
</evidence>
<dbReference type="InterPro" id="IPR000477">
    <property type="entry name" value="RT_dom"/>
</dbReference>
<keyword evidence="1" id="KW-0645">Protease</keyword>
<keyword evidence="2" id="KW-0808">Transferase</keyword>
<keyword evidence="13" id="KW-0238">DNA-binding</keyword>
<evidence type="ECO:0000313" key="21">
    <source>
        <dbReference type="Proteomes" id="UP000265520"/>
    </source>
</evidence>
<dbReference type="EMBL" id="LXQA010000339">
    <property type="protein sequence ID" value="MCH79751.1"/>
    <property type="molecule type" value="Genomic_DNA"/>
</dbReference>
<feature type="domain" description="Reverse transcriptase" evidence="18">
    <location>
        <begin position="1"/>
        <end position="119"/>
    </location>
</feature>
<dbReference type="FunFam" id="3.30.70.270:FF:000003">
    <property type="entry name" value="Transposon Ty3-G Gag-Pol polyprotein"/>
    <property type="match status" value="1"/>
</dbReference>
<keyword evidence="3" id="KW-0548">Nucleotidyltransferase</keyword>
<dbReference type="Gene3D" id="3.10.10.10">
    <property type="entry name" value="HIV Type 1 Reverse Transcriptase, subunit A, domain 1"/>
    <property type="match status" value="1"/>
</dbReference>
<evidence type="ECO:0000256" key="2">
    <source>
        <dbReference type="ARBA" id="ARBA00022679"/>
    </source>
</evidence>
<dbReference type="SUPFAM" id="SSF54160">
    <property type="entry name" value="Chromo domain-like"/>
    <property type="match status" value="1"/>
</dbReference>
<dbReference type="GO" id="GO:0003887">
    <property type="term" value="F:DNA-directed DNA polymerase activity"/>
    <property type="evidence" value="ECO:0007669"/>
    <property type="project" value="UniProtKB-KW"/>
</dbReference>
<evidence type="ECO:0000256" key="14">
    <source>
        <dbReference type="ARBA" id="ARBA00023172"/>
    </source>
</evidence>
<evidence type="ECO:0000256" key="16">
    <source>
        <dbReference type="SAM" id="Coils"/>
    </source>
</evidence>
<feature type="region of interest" description="Disordered" evidence="17">
    <location>
        <begin position="823"/>
        <end position="849"/>
    </location>
</feature>
<evidence type="ECO:0000313" key="20">
    <source>
        <dbReference type="EMBL" id="MCH79751.1"/>
    </source>
</evidence>
<reference evidence="20 21" key="1">
    <citation type="journal article" date="2018" name="Front. Plant Sci.">
        <title>Red Clover (Trifolium pratense) and Zigzag Clover (T. medium) - A Picture of Genomic Similarities and Differences.</title>
        <authorList>
            <person name="Dluhosova J."/>
            <person name="Istvanek J."/>
            <person name="Nedelnik J."/>
            <person name="Repkova J."/>
        </authorList>
    </citation>
    <scope>NUCLEOTIDE SEQUENCE [LARGE SCALE GENOMIC DNA]</scope>
    <source>
        <strain evidence="21">cv. 10/8</strain>
        <tissue evidence="20">Leaf</tissue>
    </source>
</reference>
<keyword evidence="6" id="KW-0064">Aspartyl protease</keyword>
<evidence type="ECO:0000256" key="6">
    <source>
        <dbReference type="ARBA" id="ARBA00022750"/>
    </source>
</evidence>
<dbReference type="Pfam" id="PF17921">
    <property type="entry name" value="Integrase_H2C2"/>
    <property type="match status" value="1"/>
</dbReference>
<keyword evidence="8" id="KW-0378">Hydrolase</keyword>
<keyword evidence="7" id="KW-0255">Endonuclease</keyword>
<protein>
    <submittedName>
        <fullName evidence="20">Ty3/gypsy retrotransposon protein</fullName>
    </submittedName>
</protein>
<dbReference type="GO" id="GO:0006508">
    <property type="term" value="P:proteolysis"/>
    <property type="evidence" value="ECO:0007669"/>
    <property type="project" value="UniProtKB-KW"/>
</dbReference>
<dbReference type="GO" id="GO:0004190">
    <property type="term" value="F:aspartic-type endopeptidase activity"/>
    <property type="evidence" value="ECO:0007669"/>
    <property type="project" value="UniProtKB-KW"/>
</dbReference>
<feature type="compositionally biased region" description="Polar residues" evidence="17">
    <location>
        <begin position="830"/>
        <end position="848"/>
    </location>
</feature>
<evidence type="ECO:0000256" key="1">
    <source>
        <dbReference type="ARBA" id="ARBA00022670"/>
    </source>
</evidence>
<dbReference type="GO" id="GO:0046872">
    <property type="term" value="F:metal ion binding"/>
    <property type="evidence" value="ECO:0007669"/>
    <property type="project" value="UniProtKB-KW"/>
</dbReference>
<dbReference type="Proteomes" id="UP000265520">
    <property type="component" value="Unassembled WGS sequence"/>
</dbReference>
<dbReference type="GO" id="GO:0006310">
    <property type="term" value="P:DNA recombination"/>
    <property type="evidence" value="ECO:0007669"/>
    <property type="project" value="UniProtKB-KW"/>
</dbReference>
<sequence length="865" mass="98482">VFSKLDLTSGFHQIRVAPQDIPKTAFRTHDGHYEYKVMPFGLCNAPSTFQATMNDIFRSLLRKTVIVFFDDILVFSDSMETHLEHLSQVFSILETHHFHLKITKCSFCQSTIAYLGHIVTAGTVAPDPQKIQGVLDWPTPKSVKNLRGFLGLSGFYRRFVRNYAAMAHPLTSLLKKNAFDWTSAAQLAFDQLKIALSTAPVLSLPDFTIPFVVQTDASGQAMGAVLLQCDHPIAYFSKLFCPRLSKASTYIRELHAITSAVKRWRQYLLGHFFVIQTDHRSLKELLTQVIQTPEQQFYLSKLLGYHYDIQYKPGKTNVVADALSRCGEPSSAELNLLSVPQFLFIDELREELQQNSSYQELCQKVISDPTKFPEFVLSNGLLLMKGRIWIPANSKFKVLLLKEFHETPVGGHAGVIKTLKRLSANFYWQHMRKEIKDFVARCLVCQQTKYSTSKPSGLLQPLPIPSNVWEDISLDFITGLPLSGGYSVLLVEVDRFSKYTHLGALPSHFTAYKVAELFVNMVCKLHGMPRSIVSDRDPVFISKFWSDLFKFSGTLLRMSSSYHPQTDGQTEVTNRTIEQYLRAFVHQRPMLWHRFLPWAEYHYNTSYHTAAGLTPYQVVYGKEPPTIATYVLGTSKVAATDDLLNEREEVLAMLRKNLTKAQVRMKTLADNHRRDVSFEVNSYVHVKLQPYRQSSVSGVKYNKLQKRYFGPFRVLERIGQVAYKLELPSHSKIHNVFHCSLLKPYLGPIPPDALILPNDSVDNHPIVTPLAILNSRIISVNGQQMQQVLVQWNGLPPEDTTWENWQDLQISYNLEDKVEFDGIGDDMDSNAATNNGPEAQPNSATTRPVRNKRLPAKFNDHLLYK</sequence>
<feature type="domain" description="Integrase catalytic" evidence="19">
    <location>
        <begin position="459"/>
        <end position="623"/>
    </location>
</feature>
<dbReference type="CDD" id="cd01647">
    <property type="entry name" value="RT_LTR"/>
    <property type="match status" value="1"/>
</dbReference>
<dbReference type="Gene3D" id="3.30.70.270">
    <property type="match status" value="2"/>
</dbReference>
<evidence type="ECO:0000256" key="8">
    <source>
        <dbReference type="ARBA" id="ARBA00022801"/>
    </source>
</evidence>
<feature type="coiled-coil region" evidence="16">
    <location>
        <begin position="644"/>
        <end position="671"/>
    </location>
</feature>
<keyword evidence="21" id="KW-1185">Reference proteome</keyword>
<dbReference type="CDD" id="cd09274">
    <property type="entry name" value="RNase_HI_RT_Ty3"/>
    <property type="match status" value="1"/>
</dbReference>
<dbReference type="Pfam" id="PF24626">
    <property type="entry name" value="SH3_Tf2-1"/>
    <property type="match status" value="1"/>
</dbReference>
<feature type="non-terminal residue" evidence="20">
    <location>
        <position position="1"/>
    </location>
</feature>
<dbReference type="PANTHER" id="PTHR37984">
    <property type="entry name" value="PROTEIN CBG26694"/>
    <property type="match status" value="1"/>
</dbReference>
<dbReference type="FunFam" id="3.30.70.270:FF:000020">
    <property type="entry name" value="Transposon Tf2-6 polyprotein-like Protein"/>
    <property type="match status" value="1"/>
</dbReference>
<dbReference type="PROSITE" id="PS50878">
    <property type="entry name" value="RT_POL"/>
    <property type="match status" value="1"/>
</dbReference>
<dbReference type="InterPro" id="IPR012337">
    <property type="entry name" value="RNaseH-like_sf"/>
</dbReference>
<evidence type="ECO:0000256" key="9">
    <source>
        <dbReference type="ARBA" id="ARBA00022842"/>
    </source>
</evidence>
<dbReference type="InterPro" id="IPR056924">
    <property type="entry name" value="SH3_Tf2-1"/>
</dbReference>
<dbReference type="GO" id="GO:0015074">
    <property type="term" value="P:DNA integration"/>
    <property type="evidence" value="ECO:0007669"/>
    <property type="project" value="UniProtKB-KW"/>
</dbReference>
<dbReference type="FunFam" id="1.10.340.70:FF:000001">
    <property type="entry name" value="Retrovirus-related Pol polyprotein from transposon gypsy-like Protein"/>
    <property type="match status" value="1"/>
</dbReference>
<dbReference type="InterPro" id="IPR043128">
    <property type="entry name" value="Rev_trsase/Diguanyl_cyclase"/>
</dbReference>
<dbReference type="Pfam" id="PF00078">
    <property type="entry name" value="RVT_1"/>
    <property type="match status" value="1"/>
</dbReference>
<gene>
    <name evidence="20" type="ORF">A2U01_0000507</name>
</gene>
<dbReference type="SUPFAM" id="SSF56672">
    <property type="entry name" value="DNA/RNA polymerases"/>
    <property type="match status" value="1"/>
</dbReference>
<keyword evidence="14" id="KW-0233">DNA recombination</keyword>
<dbReference type="Pfam" id="PF00385">
    <property type="entry name" value="Chromo"/>
    <property type="match status" value="1"/>
</dbReference>
<accession>A0A392LXR0</accession>
<evidence type="ECO:0000256" key="15">
    <source>
        <dbReference type="ARBA" id="ARBA00023268"/>
    </source>
</evidence>
<proteinExistence type="predicted"/>
<dbReference type="Gene3D" id="1.10.340.70">
    <property type="match status" value="1"/>
</dbReference>
<dbReference type="FunFam" id="3.10.10.10:FF:000007">
    <property type="entry name" value="Retrovirus-related Pol polyprotein from transposon 17.6-like Protein"/>
    <property type="match status" value="1"/>
</dbReference>
<evidence type="ECO:0000256" key="13">
    <source>
        <dbReference type="ARBA" id="ARBA00023125"/>
    </source>
</evidence>